<dbReference type="Proteomes" id="UP001214638">
    <property type="component" value="Unassembled WGS sequence"/>
</dbReference>
<name>A0AAD9PMV8_9APIC</name>
<feature type="compositionally biased region" description="Low complexity" evidence="1">
    <location>
        <begin position="2166"/>
        <end position="2180"/>
    </location>
</feature>
<organism evidence="2 3">
    <name type="scientific">Babesia duncani</name>
    <dbReference type="NCBI Taxonomy" id="323732"/>
    <lineage>
        <taxon>Eukaryota</taxon>
        <taxon>Sar</taxon>
        <taxon>Alveolata</taxon>
        <taxon>Apicomplexa</taxon>
        <taxon>Aconoidasida</taxon>
        <taxon>Piroplasmida</taxon>
        <taxon>Babesiidae</taxon>
        <taxon>Babesia</taxon>
    </lineage>
</organism>
<feature type="compositionally biased region" description="Low complexity" evidence="1">
    <location>
        <begin position="2196"/>
        <end position="2206"/>
    </location>
</feature>
<evidence type="ECO:0000313" key="3">
    <source>
        <dbReference type="Proteomes" id="UP001214638"/>
    </source>
</evidence>
<evidence type="ECO:0000256" key="1">
    <source>
        <dbReference type="SAM" id="MobiDB-lite"/>
    </source>
</evidence>
<feature type="compositionally biased region" description="Low complexity" evidence="1">
    <location>
        <begin position="2218"/>
        <end position="2229"/>
    </location>
</feature>
<feature type="region of interest" description="Disordered" evidence="1">
    <location>
        <begin position="2695"/>
        <end position="2717"/>
    </location>
</feature>
<comment type="caution">
    <text evidence="2">The sequence shown here is derived from an EMBL/GenBank/DDBJ whole genome shotgun (WGS) entry which is preliminary data.</text>
</comment>
<feature type="region of interest" description="Disordered" evidence="1">
    <location>
        <begin position="2139"/>
        <end position="2229"/>
    </location>
</feature>
<accession>A0AAD9PMV8</accession>
<protein>
    <submittedName>
        <fullName evidence="2">Uncharacterized protein</fullName>
    </submittedName>
</protein>
<gene>
    <name evidence="2" type="ORF">BdWA1_000481</name>
</gene>
<feature type="compositionally biased region" description="Polar residues" evidence="1">
    <location>
        <begin position="2181"/>
        <end position="2191"/>
    </location>
</feature>
<evidence type="ECO:0000313" key="2">
    <source>
        <dbReference type="EMBL" id="KAK2197481.1"/>
    </source>
</evidence>
<dbReference type="RefSeq" id="XP_067804323.1">
    <property type="nucleotide sequence ID" value="XM_067945532.1"/>
</dbReference>
<keyword evidence="3" id="KW-1185">Reference proteome</keyword>
<proteinExistence type="predicted"/>
<dbReference type="EMBL" id="JALLKP010000001">
    <property type="protein sequence ID" value="KAK2197481.1"/>
    <property type="molecule type" value="Genomic_DNA"/>
</dbReference>
<dbReference type="GeneID" id="94334779"/>
<feature type="compositionally biased region" description="Low complexity" evidence="1">
    <location>
        <begin position="2139"/>
        <end position="2154"/>
    </location>
</feature>
<sequence>MYSSFSILIYISSHEGDFYFQYMFESSSEFTTDDVSLIDSFKFNEVEYYPGCKLKFMSVKAEQVVVYACKVDSNFHPWLLQLLGYYYDSSSTGYRNYFFKFDGNVFKIHKFEKLTVPSGGSIERKQNEDNLEAYSSLNSDQSLKAYISNLKSSGGSAATYYVYKSYYGSSSSEIEPDNLASYLQGESDKQHKYGSESVSQDYEVTSFSSYSGSVPSFEITLKGKVIEQGGSSEESVTYESSSVGSGQLKQTGSSQVFSLPSGGVSLPGSHQHSHVSSSPDIIGIVCGSLIGLGGSIGVGYFAYSHLGGFAEGDTFKPWLLQLVGTANDSGYLNYFFKREDGKNWKNVTFSSLTVPSGRLIQHKQNEPKGPLESKPELNKYISQLKSSASVALGYVYKPSGSFSSEIDPDNLYSYLKGGSSESDEYILKSVTYVYTSNESGQLKQKGDSHGVSLSGLPSSVPSPGVSVQHSHVSSSPDIIGIVCGSLVGLGGSIGVGLTVPSGSGSIERKQNEDNLDQRLLKAYSSLNSNSELNTYIESLKSSSSAAWYYVYKSSYSRSSEIRPDNLASYLSDSDKQHKNVSESVSQEYSVVTSFSSYSGSVPSFEITLKGKFSGVDELSEKSVTYVYTSNESGQLKQKGDSHGVSLSGLPSSVPSPGVSVQHSHVSSSPDIIGIVCGSLVGLGGSIGVGLTVPSGSGSIERKQNEDNLDQRLLKAYSSLNSNSELNTYIESLKSSSSAAWYYVYKSSYSRSSEIRPDNLASYLSDSDKQHKNVSESVSQEYSVVTSFSSYSGSVPSFEITLKGKFSGVDELSEKSVTYVYTSNESGQLKQKGDSHGVSLSGLPSSVPSPGVSVQHSHVSSSPDIIGIVCGSLVGLGGSIGVGLTVPSGSGSIERKQNEDNLDQRLLKAYSSLNSNSELNTYIESLKSSSSAAWYYVYKSSYSRSSEIRPDNLASYLSDSDKQHKNVSESVSQEYSVVTSFSSYSGSVPSFEITLKGKFSGVDELSEKSVTYVYTSNESGQLKQKGDSHGVSLSGLPSSVPSPGVSVQHSHVSSSPDIIGIVCGSLVGLGGSIGVGLTVPSGSGSIERKQNEDNLDQRLLKAYSSLNSNSELNTYIESLKSSSSAAWYYVYKSSYSRSSEIRPDNLASYLSDSDKQHKNVSESVSQEYSVVTSFSSYSGSVPSFEITLKGKFSGVDELSEKSVTYVYTSNESGQLKQKGDSHGVSLSGLPSSVPSPGVSVQHSHVSSSPDIIGIVCGSLVGLATLEDLPIDSNNFYPWLLQLVGLESDPSSPGYRNYFFKFVKEDDVFKTHKFSSLTDSNGGSIQPKQNEDNLDRLLKAYPNLKAYFESLKASASAAWYYEFKESSYDSYYSEIEPDNLASYLQGESDKQHKNVSESVSQDYEATSFSSYSGSVPSFEITLKGKFSGVDELSEKSVTYVYESGSAQFGSVQLKQKGSSQVFSLPSGGVSLPGSHQHSQASSSPDIIGIVCGSLIGLATLEDLPIDSNNFYPWLLQLVGLESDPSSPGYRNYFFKFVKEDDVFKTHKFSSLTDSNGGSIQPKQNEDNLDRLLKAYPNLKAYFESLKASASAAWYYEFKESSYDSYYSEIEPDNLASYLQGESDKQHKCGSGSGSEDYEVTSFTSYSGSVPSFEITLKGKVIEQGGSSESDEYILKSVTYVYTSNESGQLKQKGDSHGVSLSGLPSSVPSPGVSVQHSHVSSSPDIIGIVCGSLVGLATLEDLPIDSNNFYPWLLQLVGLESDPSSPGYRNYFFKFVKEDDVFKTHKFSSLTDSNGGSIQPKQNEDNLDRLLKAYPNLKAYFESLKASASAAWYYVYKEFSTSSYYSEIDPKNLYSYLKGESDKQHKCGSGSGSEDYEVTSFTSYSGSVPSFEITLKGKVIEQGGSSESDEYILKSVTYVYTSNESGQLKQKGDSHGVSLSGLPSSVPSPGVSVQHSHVSSSPDIIGIVCGSLVGLATLENLPFNDHDFTFESNEAFMSVNPNQVVVYACQIGSDFHPWLLQLVIDDNSNYRNYFFKLVKEDDVFKTHKFSSLTVPSGSGSIQHKQNEDNLEAYSSLNSDQSLKAYISQLQKSASAASGYVYKSYYGSSSSEIQPKNLASYLGDSDKQHKYVSGSGSEEYSVTSFSSGSDSGSVPSFEITLKGRQTKKSGGSSEESFTYESSSVGSGQLKQTGDSHGFSGLPGSPFSQLSPPPPQSTQEFSPQASSPSLQASSSPNVLGIVCGSLIGLATLEDLPIGSKYHPWLLQLVGYYYDSSSVLTTVNYFFKLVKEDDVFKTHKFSSLTVPSGSGSIERKQNEDNLEAYSSLNSDQSLKAYISNLKSSGGSAATYYVYKSYYGSSSSEIEPDNLASYLQGESDKKHKYGSESVSQEYSVTSFSSGSYSGSVPSFEITLKERQTKKSGGLSEKSFTYESSTTQFGSGQLKLKGDSFGYGLPGIQVSGLLGGVSSRLPSGGSSPGGSPQIFQASSPSLQASSSLNVLGIVCGSLIGLATLEDLPIGSKYHPWLLQLVGYSSGSSSGYLNYFFKRDEDDIFKTHKFSSLTVPSGSGSIQHKQDNLDQRLLQSNTELKAYFDNLTSSGASPATYYLYKSYYYGSSYYSEIDPDNLYSYLKGESDKKHKHGSASQEYSVTSFSSGSYSGSVPSFEITLKGRQTKKSGGLSEKSFTYVYDKNKSQLTEQGSTTVSFPVFPPGSLPSGGVSLP</sequence>
<dbReference type="KEGG" id="bdw:94334779"/>
<reference evidence="2" key="1">
    <citation type="journal article" date="2023" name="Nat. Microbiol.">
        <title>Babesia duncani multi-omics identifies virulence factors and drug targets.</title>
        <authorList>
            <person name="Singh P."/>
            <person name="Lonardi S."/>
            <person name="Liang Q."/>
            <person name="Vydyam P."/>
            <person name="Khabirova E."/>
            <person name="Fang T."/>
            <person name="Gihaz S."/>
            <person name="Thekkiniath J."/>
            <person name="Munshi M."/>
            <person name="Abel S."/>
            <person name="Ciampossin L."/>
            <person name="Batugedara G."/>
            <person name="Gupta M."/>
            <person name="Lu X.M."/>
            <person name="Lenz T."/>
            <person name="Chakravarty S."/>
            <person name="Cornillot E."/>
            <person name="Hu Y."/>
            <person name="Ma W."/>
            <person name="Gonzalez L.M."/>
            <person name="Sanchez S."/>
            <person name="Estrada K."/>
            <person name="Sanchez-Flores A."/>
            <person name="Montero E."/>
            <person name="Harb O.S."/>
            <person name="Le Roch K.G."/>
            <person name="Mamoun C.B."/>
        </authorList>
    </citation>
    <scope>NUCLEOTIDE SEQUENCE</scope>
    <source>
        <strain evidence="2">WA1</strain>
    </source>
</reference>